<name>A0A063XBR2_BACIU</name>
<evidence type="ECO:0000313" key="5">
    <source>
        <dbReference type="EMBL" id="KIU05572.1"/>
    </source>
</evidence>
<feature type="binding site" evidence="3">
    <location>
        <position position="118"/>
    </location>
    <ligand>
        <name>substrate</name>
    </ligand>
</feature>
<dbReference type="Proteomes" id="UP000032247">
    <property type="component" value="Unassembled WGS sequence"/>
</dbReference>
<comment type="caution">
    <text evidence="5">The sequence shown here is derived from an EMBL/GenBank/DDBJ whole genome shotgun (WGS) entry which is preliminary data.</text>
</comment>
<feature type="binding site" evidence="3">
    <location>
        <position position="100"/>
    </location>
    <ligand>
        <name>substrate</name>
    </ligand>
</feature>
<dbReference type="SUPFAM" id="SSF63829">
    <property type="entry name" value="Calcium-dependent phosphotriesterase"/>
    <property type="match status" value="1"/>
</dbReference>
<feature type="active site" description="Proton donor/acceptor" evidence="2">
    <location>
        <position position="196"/>
    </location>
</feature>
<proteinExistence type="inferred from homology"/>
<feature type="binding site" evidence="3">
    <location>
        <position position="15"/>
    </location>
    <ligand>
        <name>a divalent metal cation</name>
        <dbReference type="ChEBI" id="CHEBI:60240"/>
    </ligand>
</feature>
<dbReference type="AlphaFoldDB" id="A0A063XBR2"/>
<gene>
    <name evidence="6" type="ORF">J5227_04915</name>
    <name evidence="5" type="ORF">SC09_contig4orf00402</name>
</gene>
<reference evidence="5 7" key="1">
    <citation type="submission" date="2014-12" db="EMBL/GenBank/DDBJ databases">
        <title>Comparative genome analysis of Bacillus coagulans HM-08, Clostridium butyricum HM-68, Bacillus subtilis HM-66 and Bacillus licheniformis BL-09.</title>
        <authorList>
            <person name="Zhang H."/>
        </authorList>
    </citation>
    <scope>NUCLEOTIDE SEQUENCE [LARGE SCALE GENOMIC DNA]</scope>
    <source>
        <strain evidence="5 7">HM-66</strain>
    </source>
</reference>
<dbReference type="STRING" id="483913.AN935_16690"/>
<reference evidence="6" key="2">
    <citation type="submission" date="2021-03" db="EMBL/GenBank/DDBJ databases">
        <title>Isolation of Bacillus subtilis from fermented food sample.</title>
        <authorList>
            <person name="Lakshmanan V."/>
            <person name="Athira K."/>
            <person name="Rajagopal K."/>
        </authorList>
    </citation>
    <scope>NUCLEOTIDE SEQUENCE</scope>
    <source>
        <strain evidence="6">S1</strain>
    </source>
</reference>
<feature type="binding site" evidence="3">
    <location>
        <position position="196"/>
    </location>
    <ligand>
        <name>a divalent metal cation</name>
        <dbReference type="ChEBI" id="CHEBI:60240"/>
    </ligand>
</feature>
<evidence type="ECO:0000313" key="6">
    <source>
        <dbReference type="EMBL" id="MBO3793675.1"/>
    </source>
</evidence>
<accession>A0A063XBR2</accession>
<dbReference type="InterPro" id="IPR013658">
    <property type="entry name" value="SGL"/>
</dbReference>
<evidence type="ECO:0000256" key="2">
    <source>
        <dbReference type="PIRSR" id="PIRSR605511-1"/>
    </source>
</evidence>
<dbReference type="InterPro" id="IPR011042">
    <property type="entry name" value="6-blade_b-propeller_TolB-like"/>
</dbReference>
<sequence length="292" mass="33204">MDAVLEADTRAVIGEGPLWDEENGRLYWVDILGSELHIFDPEEKINRSIKFKSFVTALAKYSKDELIMTMKDGFYLYHLRDDSLEKIKQPKDMHESLRFNDAKCDPYGRLWAGTTSMEGEQKQASLYRLNLDGSLVKIKDQVSTSNGLDWDRERNLMYYIDTPTQEIVRYSYDPQSGDVSNPEPVYRFDQSDGLPDGMTIDQNGMLWVALFGGSRVVHIDPFQKKEINSISVPAKYVTCCAFGGRDLKTLYITTATEQMTEKERYEQPHAGGLFSAQLETGGYQPVPFAGDV</sequence>
<feature type="binding site" evidence="3">
    <location>
        <position position="146"/>
    </location>
    <ligand>
        <name>a divalent metal cation</name>
        <dbReference type="ChEBI" id="CHEBI:60240"/>
    </ligand>
</feature>
<dbReference type="Pfam" id="PF08450">
    <property type="entry name" value="SGL"/>
    <property type="match status" value="1"/>
</dbReference>
<dbReference type="RefSeq" id="WP_003228493.1">
    <property type="nucleotide sequence ID" value="NZ_AP024621.1"/>
</dbReference>
<feature type="domain" description="SMP-30/Gluconolactonase/LRE-like region" evidence="4">
    <location>
        <begin position="13"/>
        <end position="256"/>
    </location>
</feature>
<evidence type="ECO:0000313" key="7">
    <source>
        <dbReference type="Proteomes" id="UP000032247"/>
    </source>
</evidence>
<keyword evidence="3" id="KW-0862">Zinc</keyword>
<comment type="cofactor">
    <cofactor evidence="3">
        <name>Zn(2+)</name>
        <dbReference type="ChEBI" id="CHEBI:29105"/>
    </cofactor>
    <text evidence="3">Binds 1 divalent metal cation per subunit.</text>
</comment>
<dbReference type="Gene3D" id="2.120.10.30">
    <property type="entry name" value="TolB, C-terminal domain"/>
    <property type="match status" value="1"/>
</dbReference>
<dbReference type="EMBL" id="JXBC01000013">
    <property type="protein sequence ID" value="KIU05572.1"/>
    <property type="molecule type" value="Genomic_DNA"/>
</dbReference>
<protein>
    <submittedName>
        <fullName evidence="6">SMP-30/gluconolactonase/LRE family protein</fullName>
    </submittedName>
</protein>
<comment type="similarity">
    <text evidence="1">Belongs to the SMP-30/CGR1 family.</text>
</comment>
<dbReference type="InterPro" id="IPR005511">
    <property type="entry name" value="SMP-30"/>
</dbReference>
<dbReference type="EMBL" id="JAGFPW010000002">
    <property type="protein sequence ID" value="MBO3793675.1"/>
    <property type="molecule type" value="Genomic_DNA"/>
</dbReference>
<dbReference type="SMR" id="A0A063XBR2"/>
<keyword evidence="3" id="KW-0479">Metal-binding</keyword>
<dbReference type="PATRIC" id="fig|1423.167.peg.3878"/>
<dbReference type="OMA" id="WAGTMRY"/>
<dbReference type="GO" id="GO:0005509">
    <property type="term" value="F:calcium ion binding"/>
    <property type="evidence" value="ECO:0007669"/>
    <property type="project" value="TreeGrafter"/>
</dbReference>
<evidence type="ECO:0000256" key="3">
    <source>
        <dbReference type="PIRSR" id="PIRSR605511-2"/>
    </source>
</evidence>
<dbReference type="GO" id="GO:0004341">
    <property type="term" value="F:gluconolactonase activity"/>
    <property type="evidence" value="ECO:0007669"/>
    <property type="project" value="TreeGrafter"/>
</dbReference>
<dbReference type="PANTHER" id="PTHR10907:SF47">
    <property type="entry name" value="REGUCALCIN"/>
    <property type="match status" value="1"/>
</dbReference>
<organism evidence="5 7">
    <name type="scientific">Bacillus subtilis</name>
    <dbReference type="NCBI Taxonomy" id="1423"/>
    <lineage>
        <taxon>Bacteria</taxon>
        <taxon>Bacillati</taxon>
        <taxon>Bacillota</taxon>
        <taxon>Bacilli</taxon>
        <taxon>Bacillales</taxon>
        <taxon>Bacillaceae</taxon>
        <taxon>Bacillus</taxon>
    </lineage>
</organism>
<dbReference type="GO" id="GO:0019853">
    <property type="term" value="P:L-ascorbic acid biosynthetic process"/>
    <property type="evidence" value="ECO:0007669"/>
    <property type="project" value="TreeGrafter"/>
</dbReference>
<feature type="binding site" evidence="3">
    <location>
        <position position="98"/>
    </location>
    <ligand>
        <name>substrate</name>
    </ligand>
</feature>
<dbReference type="PANTHER" id="PTHR10907">
    <property type="entry name" value="REGUCALCIN"/>
    <property type="match status" value="1"/>
</dbReference>
<dbReference type="PRINTS" id="PR01790">
    <property type="entry name" value="SMP30FAMILY"/>
</dbReference>
<dbReference type="Proteomes" id="UP000665181">
    <property type="component" value="Unassembled WGS sequence"/>
</dbReference>
<evidence type="ECO:0000259" key="4">
    <source>
        <dbReference type="Pfam" id="PF08450"/>
    </source>
</evidence>
<evidence type="ECO:0000256" key="1">
    <source>
        <dbReference type="ARBA" id="ARBA00008853"/>
    </source>
</evidence>